<reference evidence="8 9" key="1">
    <citation type="journal article" date="2015" name="Microbiome">
        <title>Genomic resolution of linkages in carbon, nitrogen, and sulfur cycling among widespread estuary sediment bacteria.</title>
        <authorList>
            <person name="Baker B.J."/>
            <person name="Lazar C.S."/>
            <person name="Teske A.P."/>
            <person name="Dick G.J."/>
        </authorList>
    </citation>
    <scope>NUCLEOTIDE SEQUENCE [LARGE SCALE GENOMIC DNA]</scope>
    <source>
        <strain evidence="8">SM23_60</strain>
    </source>
</reference>
<dbReference type="Proteomes" id="UP000051096">
    <property type="component" value="Unassembled WGS sequence"/>
</dbReference>
<feature type="transmembrane region" description="Helical" evidence="6">
    <location>
        <begin position="104"/>
        <end position="120"/>
    </location>
</feature>
<dbReference type="EMBL" id="LJUO01000098">
    <property type="protein sequence ID" value="KPK70260.1"/>
    <property type="molecule type" value="Genomic_DNA"/>
</dbReference>
<organism evidence="8 9">
    <name type="scientific">candidate division WOR_3 bacterium SM23_60</name>
    <dbReference type="NCBI Taxonomy" id="1703780"/>
    <lineage>
        <taxon>Bacteria</taxon>
        <taxon>Bacteria division WOR-3</taxon>
    </lineage>
</organism>
<feature type="transmembrane region" description="Helical" evidence="6">
    <location>
        <begin position="153"/>
        <end position="174"/>
    </location>
</feature>
<evidence type="ECO:0000313" key="9">
    <source>
        <dbReference type="Proteomes" id="UP000051096"/>
    </source>
</evidence>
<feature type="transmembrane region" description="Helical" evidence="6">
    <location>
        <begin position="37"/>
        <end position="55"/>
    </location>
</feature>
<dbReference type="PANTHER" id="PTHR42920:SF11">
    <property type="entry name" value="INNER MEMBRANE PROTEIN YTFF"/>
    <property type="match status" value="1"/>
</dbReference>
<keyword evidence="3 6" id="KW-0812">Transmembrane</keyword>
<feature type="transmembrane region" description="Helical" evidence="6">
    <location>
        <begin position="246"/>
        <end position="263"/>
    </location>
</feature>
<feature type="domain" description="EamA" evidence="7">
    <location>
        <begin position="156"/>
        <end position="286"/>
    </location>
</feature>
<name>A0A0S8GD92_UNCW3</name>
<evidence type="ECO:0000259" key="7">
    <source>
        <dbReference type="Pfam" id="PF00892"/>
    </source>
</evidence>
<protein>
    <recommendedName>
        <fullName evidence="7">EamA domain-containing protein</fullName>
    </recommendedName>
</protein>
<feature type="transmembrane region" description="Helical" evidence="6">
    <location>
        <begin position="75"/>
        <end position="92"/>
    </location>
</feature>
<evidence type="ECO:0000256" key="4">
    <source>
        <dbReference type="ARBA" id="ARBA00022989"/>
    </source>
</evidence>
<dbReference type="GO" id="GO:0005886">
    <property type="term" value="C:plasma membrane"/>
    <property type="evidence" value="ECO:0007669"/>
    <property type="project" value="UniProtKB-SubCell"/>
</dbReference>
<feature type="domain" description="EamA" evidence="7">
    <location>
        <begin position="6"/>
        <end position="143"/>
    </location>
</feature>
<gene>
    <name evidence="8" type="ORF">AMJ87_09230</name>
</gene>
<dbReference type="SUPFAM" id="SSF103481">
    <property type="entry name" value="Multidrug resistance efflux transporter EmrE"/>
    <property type="match status" value="2"/>
</dbReference>
<sequence>MTQQTKAYLYALAVVLIWSTVASAFKITLRFIDYQNLVFYSVSVSLLTLLVILIVQKKHVLLAHCTLRDYSHSALLGFLNPFLYYLVLFRAYSLLPAQEAQPLNQTWAIIIAIFSIIILRQKISAKSIGAIFTSFIGVVVISTRGNILQLRLTNLTGVLLAIGSAFIWALYWIYNLKDRRNDVVKLFLNFAFGFVFISLYMLITGQLRIPEARGAFGSAYVGIFEMGITFILWLTALRLSKTTAQVSNIIYLVPFLSLVIIHVTVGEQIYPSTIIGLAFIVAGILLQQREAYSSVGAKYRHIE</sequence>
<feature type="transmembrane region" description="Helical" evidence="6">
    <location>
        <begin position="127"/>
        <end position="147"/>
    </location>
</feature>
<comment type="caution">
    <text evidence="8">The sequence shown here is derived from an EMBL/GenBank/DDBJ whole genome shotgun (WGS) entry which is preliminary data.</text>
</comment>
<dbReference type="Pfam" id="PF00892">
    <property type="entry name" value="EamA"/>
    <property type="match status" value="2"/>
</dbReference>
<evidence type="ECO:0000256" key="6">
    <source>
        <dbReference type="SAM" id="Phobius"/>
    </source>
</evidence>
<dbReference type="InterPro" id="IPR000620">
    <property type="entry name" value="EamA_dom"/>
</dbReference>
<comment type="subcellular location">
    <subcellularLocation>
        <location evidence="1">Cell membrane</location>
        <topology evidence="1">Multi-pass membrane protein</topology>
    </subcellularLocation>
</comment>
<dbReference type="PANTHER" id="PTHR42920">
    <property type="entry name" value="OS03G0707200 PROTEIN-RELATED"/>
    <property type="match status" value="1"/>
</dbReference>
<feature type="transmembrane region" description="Helical" evidence="6">
    <location>
        <begin position="215"/>
        <end position="234"/>
    </location>
</feature>
<evidence type="ECO:0000256" key="5">
    <source>
        <dbReference type="ARBA" id="ARBA00023136"/>
    </source>
</evidence>
<feature type="transmembrane region" description="Helical" evidence="6">
    <location>
        <begin position="7"/>
        <end position="25"/>
    </location>
</feature>
<evidence type="ECO:0000256" key="1">
    <source>
        <dbReference type="ARBA" id="ARBA00004651"/>
    </source>
</evidence>
<evidence type="ECO:0000313" key="8">
    <source>
        <dbReference type="EMBL" id="KPK70260.1"/>
    </source>
</evidence>
<evidence type="ECO:0000256" key="2">
    <source>
        <dbReference type="ARBA" id="ARBA00022475"/>
    </source>
</evidence>
<dbReference type="InterPro" id="IPR037185">
    <property type="entry name" value="EmrE-like"/>
</dbReference>
<feature type="transmembrane region" description="Helical" evidence="6">
    <location>
        <begin position="269"/>
        <end position="286"/>
    </location>
</feature>
<accession>A0A0S8GD92</accession>
<evidence type="ECO:0000256" key="3">
    <source>
        <dbReference type="ARBA" id="ARBA00022692"/>
    </source>
</evidence>
<keyword evidence="2" id="KW-1003">Cell membrane</keyword>
<keyword evidence="5 6" id="KW-0472">Membrane</keyword>
<feature type="transmembrane region" description="Helical" evidence="6">
    <location>
        <begin position="186"/>
        <end position="203"/>
    </location>
</feature>
<keyword evidence="4 6" id="KW-1133">Transmembrane helix</keyword>
<dbReference type="AlphaFoldDB" id="A0A0S8GD92"/>
<proteinExistence type="predicted"/>
<dbReference type="PATRIC" id="fig|1703780.3.peg.922"/>
<dbReference type="InterPro" id="IPR051258">
    <property type="entry name" value="Diverse_Substrate_Transporter"/>
</dbReference>